<evidence type="ECO:0000313" key="1">
    <source>
        <dbReference type="EMBL" id="CAG8523208.1"/>
    </source>
</evidence>
<dbReference type="Proteomes" id="UP000789342">
    <property type="component" value="Unassembled WGS sequence"/>
</dbReference>
<proteinExistence type="predicted"/>
<name>A0A9N9A9Z0_9GLOM</name>
<dbReference type="EMBL" id="CAJVPV010002304">
    <property type="protein sequence ID" value="CAG8523208.1"/>
    <property type="molecule type" value="Genomic_DNA"/>
</dbReference>
<keyword evidence="2" id="KW-1185">Reference proteome</keyword>
<organism evidence="1 2">
    <name type="scientific">Acaulospora morrowiae</name>
    <dbReference type="NCBI Taxonomy" id="94023"/>
    <lineage>
        <taxon>Eukaryota</taxon>
        <taxon>Fungi</taxon>
        <taxon>Fungi incertae sedis</taxon>
        <taxon>Mucoromycota</taxon>
        <taxon>Glomeromycotina</taxon>
        <taxon>Glomeromycetes</taxon>
        <taxon>Diversisporales</taxon>
        <taxon>Acaulosporaceae</taxon>
        <taxon>Acaulospora</taxon>
    </lineage>
</organism>
<evidence type="ECO:0000313" key="2">
    <source>
        <dbReference type="Proteomes" id="UP000789342"/>
    </source>
</evidence>
<comment type="caution">
    <text evidence="1">The sequence shown here is derived from an EMBL/GenBank/DDBJ whole genome shotgun (WGS) entry which is preliminary data.</text>
</comment>
<protein>
    <submittedName>
        <fullName evidence="1">17394_t:CDS:1</fullName>
    </submittedName>
</protein>
<dbReference type="AlphaFoldDB" id="A0A9N9A9Z0"/>
<gene>
    <name evidence="1" type="ORF">AMORRO_LOCUS4309</name>
</gene>
<accession>A0A9N9A9Z0</accession>
<reference evidence="1" key="1">
    <citation type="submission" date="2021-06" db="EMBL/GenBank/DDBJ databases">
        <authorList>
            <person name="Kallberg Y."/>
            <person name="Tangrot J."/>
            <person name="Rosling A."/>
        </authorList>
    </citation>
    <scope>NUCLEOTIDE SEQUENCE</scope>
    <source>
        <strain evidence="1">CL551</strain>
    </source>
</reference>
<sequence length="219" mass="24948">MSSQHTLRSSLRDTTSEYNDNLVARNNRKIVKKTTTVKKTTPFKRSTPISNIKADVTQKMNIPNHRHLKSISVLETDMTNVSMIENLSDTKDIEKPTEEPNIAVIFINYTDAEEACTDPISEFENSKSRLALTLNTYETNYKSVRIRDILQHLSKRDITTGATKFDPIDDIMQQVGAKACYIPQTNETRKRFTSLNFTSQEDLTKATASDIDFKGYKLT</sequence>